<feature type="region of interest" description="Disordered" evidence="1">
    <location>
        <begin position="1"/>
        <end position="22"/>
    </location>
</feature>
<dbReference type="RefSeq" id="WP_006864831.1">
    <property type="nucleotide sequence ID" value="NZ_BAHE01000002.1"/>
</dbReference>
<dbReference type="InterPro" id="IPR039569">
    <property type="entry name" value="FAS1-like_DH_region"/>
</dbReference>
<feature type="compositionally biased region" description="Polar residues" evidence="1">
    <location>
        <begin position="1"/>
        <end position="17"/>
    </location>
</feature>
<evidence type="ECO:0000313" key="4">
    <source>
        <dbReference type="Proteomes" id="UP000035058"/>
    </source>
</evidence>
<feature type="domain" description="FAS1-like dehydratase" evidence="2">
    <location>
        <begin position="46"/>
        <end position="173"/>
    </location>
</feature>
<sequence length="431" mass="47960">MTTTEKSGTEKSGTTGKITDEDIERAKAQIGIPVKQRDIPWNTLPQADSISHFAFGCGDDNPLFHDPEYGRTTRWHGQIAPPTYPITTGLDQTPAFADEERKKLFRGLFRGTGKYYSGVKWTWYQPIYAGNPIYSEVYTLDVQVKQSSFSGGRSVKETYRHLYVDAAGRPVATRDESYINAERSGSKKAGKLRDVERKRWTPEELEEVEAAYEAEVRQGADPNWWEGVEVGAELPAVMKGPLGVVDIISMHMGWGWGGYGIGPLKYAHQARKRMPAFYEPDEYGMPEVVQRLHWDSARAQELGIPAAYDYGQMRAAWVSHLLTNWIGDDGWIVDMDLTLRGFNYHGDTHLCTGRVIEKGATPREPITIEVAATSQRGEATTQGTARVLLPSQTIGAVILPEPDEDLRARGAQVVSRLGGKVGETLRRNGLA</sequence>
<dbReference type="Gene3D" id="3.10.129.10">
    <property type="entry name" value="Hotdog Thioesterase"/>
    <property type="match status" value="2"/>
</dbReference>
<comment type="caution">
    <text evidence="3">The sequence shown here is derived from an EMBL/GenBank/DDBJ whole genome shotgun (WGS) entry which is preliminary data.</text>
</comment>
<dbReference type="AlphaFoldDB" id="K6WGV6"/>
<dbReference type="SUPFAM" id="SSF54637">
    <property type="entry name" value="Thioesterase/thiol ester dehydrase-isomerase"/>
    <property type="match status" value="2"/>
</dbReference>
<evidence type="ECO:0000256" key="1">
    <source>
        <dbReference type="SAM" id="MobiDB-lite"/>
    </source>
</evidence>
<protein>
    <recommendedName>
        <fullName evidence="2">FAS1-like dehydratase domain-containing protein</fullName>
    </recommendedName>
</protein>
<evidence type="ECO:0000259" key="2">
    <source>
        <dbReference type="Pfam" id="PF13452"/>
    </source>
</evidence>
<accession>K6WGV6</accession>
<dbReference type="Pfam" id="PF13452">
    <property type="entry name" value="FAS1_DH_region"/>
    <property type="match status" value="1"/>
</dbReference>
<gene>
    <name evidence="3" type="ORF">GONAM_02_00720</name>
</gene>
<proteinExistence type="predicted"/>
<keyword evidence="4" id="KW-1185">Reference proteome</keyword>
<dbReference type="InterPro" id="IPR029069">
    <property type="entry name" value="HotDog_dom_sf"/>
</dbReference>
<dbReference type="EMBL" id="BAHE01000002">
    <property type="protein sequence ID" value="GAB98550.1"/>
    <property type="molecule type" value="Genomic_DNA"/>
</dbReference>
<dbReference type="Proteomes" id="UP000035058">
    <property type="component" value="Unassembled WGS sequence"/>
</dbReference>
<name>K6WGV6_9ACTN</name>
<organism evidence="3 4">
    <name type="scientific">Gordonia namibiensis NBRC 108229</name>
    <dbReference type="NCBI Taxonomy" id="1208314"/>
    <lineage>
        <taxon>Bacteria</taxon>
        <taxon>Bacillati</taxon>
        <taxon>Actinomycetota</taxon>
        <taxon>Actinomycetes</taxon>
        <taxon>Mycobacteriales</taxon>
        <taxon>Gordoniaceae</taxon>
        <taxon>Gordonia</taxon>
    </lineage>
</organism>
<reference evidence="3 4" key="1">
    <citation type="submission" date="2012-08" db="EMBL/GenBank/DDBJ databases">
        <title>Whole genome shotgun sequence of Gordonia namibiensis NBRC 108229.</title>
        <authorList>
            <person name="Isaki-Nakamura S."/>
            <person name="Hosoyama A."/>
            <person name="Tsuchikane K."/>
            <person name="Katsumata H."/>
            <person name="Baba S."/>
            <person name="Yamazaki S."/>
            <person name="Fujita N."/>
        </authorList>
    </citation>
    <scope>NUCLEOTIDE SEQUENCE [LARGE SCALE GENOMIC DNA]</scope>
    <source>
        <strain evidence="3 4">NBRC 108229</strain>
    </source>
</reference>
<evidence type="ECO:0000313" key="3">
    <source>
        <dbReference type="EMBL" id="GAB98550.1"/>
    </source>
</evidence>